<sequence length="95" mass="10645">MSERVQTTAMFVPANTVREGSIIPATLLIKLGTIPEDQAINTIRADWFCPHESLVGPEIDLRTGVIREDGKKPRRVFSTFVLIQHSLELMGRTKV</sequence>
<keyword evidence="2" id="KW-1185">Reference proteome</keyword>
<comment type="caution">
    <text evidence="1">The sequence shown here is derived from an EMBL/GenBank/DDBJ whole genome shotgun (WGS) entry which is preliminary data.</text>
</comment>
<dbReference type="Proteomes" id="UP001283361">
    <property type="component" value="Unassembled WGS sequence"/>
</dbReference>
<protein>
    <submittedName>
        <fullName evidence="1">Uncharacterized protein</fullName>
    </submittedName>
</protein>
<accession>A0AAE0ZUL9</accession>
<dbReference type="EMBL" id="JAWDGP010003268">
    <property type="protein sequence ID" value="KAK3775820.1"/>
    <property type="molecule type" value="Genomic_DNA"/>
</dbReference>
<gene>
    <name evidence="1" type="ORF">RRG08_041533</name>
</gene>
<name>A0AAE0ZUL9_9GAST</name>
<evidence type="ECO:0000313" key="1">
    <source>
        <dbReference type="EMBL" id="KAK3775820.1"/>
    </source>
</evidence>
<dbReference type="AlphaFoldDB" id="A0AAE0ZUL9"/>
<evidence type="ECO:0000313" key="2">
    <source>
        <dbReference type="Proteomes" id="UP001283361"/>
    </source>
</evidence>
<proteinExistence type="predicted"/>
<organism evidence="1 2">
    <name type="scientific">Elysia crispata</name>
    <name type="common">lettuce slug</name>
    <dbReference type="NCBI Taxonomy" id="231223"/>
    <lineage>
        <taxon>Eukaryota</taxon>
        <taxon>Metazoa</taxon>
        <taxon>Spiralia</taxon>
        <taxon>Lophotrochozoa</taxon>
        <taxon>Mollusca</taxon>
        <taxon>Gastropoda</taxon>
        <taxon>Heterobranchia</taxon>
        <taxon>Euthyneura</taxon>
        <taxon>Panpulmonata</taxon>
        <taxon>Sacoglossa</taxon>
        <taxon>Placobranchoidea</taxon>
        <taxon>Plakobranchidae</taxon>
        <taxon>Elysia</taxon>
    </lineage>
</organism>
<reference evidence="1" key="1">
    <citation type="journal article" date="2023" name="G3 (Bethesda)">
        <title>A reference genome for the long-term kleptoplast-retaining sea slug Elysia crispata morphotype clarki.</title>
        <authorList>
            <person name="Eastman K.E."/>
            <person name="Pendleton A.L."/>
            <person name="Shaikh M.A."/>
            <person name="Suttiyut T."/>
            <person name="Ogas R."/>
            <person name="Tomko P."/>
            <person name="Gavelis G."/>
            <person name="Widhalm J.R."/>
            <person name="Wisecaver J.H."/>
        </authorList>
    </citation>
    <scope>NUCLEOTIDE SEQUENCE</scope>
    <source>
        <strain evidence="1">ECLA1</strain>
    </source>
</reference>